<evidence type="ECO:0000256" key="8">
    <source>
        <dbReference type="ARBA" id="ARBA00022822"/>
    </source>
</evidence>
<keyword evidence="9 11" id="KW-0057">Aromatic amino acid biosynthesis</keyword>
<evidence type="ECO:0000256" key="7">
    <source>
        <dbReference type="ARBA" id="ARBA00022793"/>
    </source>
</evidence>
<evidence type="ECO:0000256" key="6">
    <source>
        <dbReference type="ARBA" id="ARBA00022605"/>
    </source>
</evidence>
<keyword evidence="6 11" id="KW-0028">Amino-acid biosynthesis</keyword>
<name>A0A348B3F4_9CREN</name>
<dbReference type="InterPro" id="IPR013785">
    <property type="entry name" value="Aldolase_TIM"/>
</dbReference>
<sequence length="237" mass="26304">MQLSLNKPRTGRNRERPVYSLSRVITLAKASGVTPVIAEFKRASPSGFSQERDLNSYAKFMEDNGAVALSVLTEQKFFRGSYNDLYNASSIVKIPVLMKDFVVTESQIEDAFQLGADAVLLIVRLLTRRELCGLITFAHTFGLEALVEVHDESDLEIAQACGAQLIGLNSRDLETLKVNLENPLKLLEKVRKSIKVVESGIRTKQDISLFKEKGADAFLIGTTLMQEPSRIKELISA</sequence>
<protein>
    <recommendedName>
        <fullName evidence="5 11">Indole-3-glycerol phosphate synthase</fullName>
        <shortName evidence="11">IGPS</shortName>
        <ecNumber evidence="4 11">4.1.1.48</ecNumber>
    </recommendedName>
</protein>
<dbReference type="KEGG" id="sacd:HS1genome_1095"/>
<dbReference type="GO" id="GO:0004425">
    <property type="term" value="F:indole-3-glycerol-phosphate synthase activity"/>
    <property type="evidence" value="ECO:0007669"/>
    <property type="project" value="UniProtKB-UniRule"/>
</dbReference>
<organism evidence="13 15">
    <name type="scientific">Sulfodiicoccus acidiphilus</name>
    <dbReference type="NCBI Taxonomy" id="1670455"/>
    <lineage>
        <taxon>Archaea</taxon>
        <taxon>Thermoproteota</taxon>
        <taxon>Thermoprotei</taxon>
        <taxon>Sulfolobales</taxon>
        <taxon>Sulfolobaceae</taxon>
        <taxon>Sulfodiicoccus</taxon>
    </lineage>
</organism>
<dbReference type="InterPro" id="IPR045186">
    <property type="entry name" value="Indole-3-glycerol_P_synth"/>
</dbReference>
<reference evidence="14" key="4">
    <citation type="submission" date="2020-09" db="EMBL/GenBank/DDBJ databases">
        <authorList>
            <person name="Sun Q."/>
            <person name="Ohkuma M."/>
        </authorList>
    </citation>
    <scope>NUCLEOTIDE SEQUENCE</scope>
    <source>
        <strain evidence="14">JCM 31740</strain>
    </source>
</reference>
<evidence type="ECO:0000313" key="15">
    <source>
        <dbReference type="Proteomes" id="UP000276741"/>
    </source>
</evidence>
<dbReference type="PANTHER" id="PTHR22854">
    <property type="entry name" value="TRYPTOPHAN BIOSYNTHESIS PROTEIN"/>
    <property type="match status" value="1"/>
</dbReference>
<keyword evidence="7 11" id="KW-0210">Decarboxylase</keyword>
<dbReference type="InterPro" id="IPR011060">
    <property type="entry name" value="RibuloseP-bd_barrel"/>
</dbReference>
<dbReference type="EMBL" id="AP018553">
    <property type="protein sequence ID" value="BBD72706.1"/>
    <property type="molecule type" value="Genomic_DNA"/>
</dbReference>
<dbReference type="GO" id="GO:0000162">
    <property type="term" value="P:L-tryptophan biosynthetic process"/>
    <property type="evidence" value="ECO:0007669"/>
    <property type="project" value="UniProtKB-UniRule"/>
</dbReference>
<evidence type="ECO:0000313" key="14">
    <source>
        <dbReference type="EMBL" id="GGT95382.1"/>
    </source>
</evidence>
<reference evidence="14" key="1">
    <citation type="journal article" date="2014" name="Int. J. Syst. Evol. Microbiol.">
        <title>Complete genome sequence of Corynebacterium casei LMG S-19264T (=DSM 44701T), isolated from a smear-ripened cheese.</title>
        <authorList>
            <consortium name="US DOE Joint Genome Institute (JGI-PGF)"/>
            <person name="Walter F."/>
            <person name="Albersmeier A."/>
            <person name="Kalinowski J."/>
            <person name="Ruckert C."/>
        </authorList>
    </citation>
    <scope>NUCLEOTIDE SEQUENCE</scope>
    <source>
        <strain evidence="14">JCM 31740</strain>
    </source>
</reference>
<evidence type="ECO:0000256" key="10">
    <source>
        <dbReference type="ARBA" id="ARBA00023239"/>
    </source>
</evidence>
<dbReference type="SUPFAM" id="SSF51366">
    <property type="entry name" value="Ribulose-phoshate binding barrel"/>
    <property type="match status" value="1"/>
</dbReference>
<evidence type="ECO:0000256" key="2">
    <source>
        <dbReference type="ARBA" id="ARBA00004696"/>
    </source>
</evidence>
<dbReference type="EC" id="4.1.1.48" evidence="4 11"/>
<dbReference type="CDD" id="cd00331">
    <property type="entry name" value="IGPS"/>
    <property type="match status" value="1"/>
</dbReference>
<keyword evidence="15" id="KW-1185">Reference proteome</keyword>
<evidence type="ECO:0000256" key="4">
    <source>
        <dbReference type="ARBA" id="ARBA00012362"/>
    </source>
</evidence>
<evidence type="ECO:0000256" key="11">
    <source>
        <dbReference type="HAMAP-Rule" id="MF_00134"/>
    </source>
</evidence>
<keyword evidence="10 11" id="KW-0456">Lyase</keyword>
<dbReference type="Pfam" id="PF00218">
    <property type="entry name" value="IGPS"/>
    <property type="match status" value="1"/>
</dbReference>
<feature type="domain" description="Indole-3-glycerol phosphate synthase" evidence="12">
    <location>
        <begin position="26"/>
        <end position="229"/>
    </location>
</feature>
<comment type="catalytic activity">
    <reaction evidence="1 11">
        <text>1-(2-carboxyphenylamino)-1-deoxy-D-ribulose 5-phosphate + H(+) = (1S,2R)-1-C-(indol-3-yl)glycerol 3-phosphate + CO2 + H2O</text>
        <dbReference type="Rhea" id="RHEA:23476"/>
        <dbReference type="ChEBI" id="CHEBI:15377"/>
        <dbReference type="ChEBI" id="CHEBI:15378"/>
        <dbReference type="ChEBI" id="CHEBI:16526"/>
        <dbReference type="ChEBI" id="CHEBI:58613"/>
        <dbReference type="ChEBI" id="CHEBI:58866"/>
        <dbReference type="EC" id="4.1.1.48"/>
    </reaction>
</comment>
<dbReference type="AlphaFoldDB" id="A0A348B3F4"/>
<comment type="similarity">
    <text evidence="3 11">Belongs to the TrpC family.</text>
</comment>
<evidence type="ECO:0000259" key="12">
    <source>
        <dbReference type="Pfam" id="PF00218"/>
    </source>
</evidence>
<dbReference type="Proteomes" id="UP000616143">
    <property type="component" value="Unassembled WGS sequence"/>
</dbReference>
<dbReference type="InterPro" id="IPR001468">
    <property type="entry name" value="Indole-3-GlycerolPSynthase_CS"/>
</dbReference>
<dbReference type="UniPathway" id="UPA00035">
    <property type="reaction ID" value="UER00043"/>
</dbReference>
<evidence type="ECO:0000313" key="13">
    <source>
        <dbReference type="EMBL" id="BBD72706.1"/>
    </source>
</evidence>
<dbReference type="Proteomes" id="UP000276741">
    <property type="component" value="Chromosome"/>
</dbReference>
<dbReference type="PANTHER" id="PTHR22854:SF2">
    <property type="entry name" value="INDOLE-3-GLYCEROL-PHOSPHATE SYNTHASE"/>
    <property type="match status" value="1"/>
</dbReference>
<dbReference type="Gene3D" id="3.20.20.70">
    <property type="entry name" value="Aldolase class I"/>
    <property type="match status" value="1"/>
</dbReference>
<dbReference type="HAMAP" id="MF_00134_A">
    <property type="entry name" value="IGPS_A"/>
    <property type="match status" value="1"/>
</dbReference>
<evidence type="ECO:0000256" key="3">
    <source>
        <dbReference type="ARBA" id="ARBA00008737"/>
    </source>
</evidence>
<dbReference type="InterPro" id="IPR013798">
    <property type="entry name" value="Indole-3-glycerol_P_synth_dom"/>
</dbReference>
<evidence type="ECO:0000256" key="1">
    <source>
        <dbReference type="ARBA" id="ARBA00001633"/>
    </source>
</evidence>
<evidence type="ECO:0000256" key="9">
    <source>
        <dbReference type="ARBA" id="ARBA00023141"/>
    </source>
</evidence>
<reference evidence="13" key="3">
    <citation type="journal article" date="2019" name="BMC Res. Notes">
        <title>Complete genome sequence of the Sulfodiicoccus acidiphilus strain HS-1T, the first crenarchaeon that lacks polB3, isolated from an acidic hot spring in Ohwaku-dani, Hakone, Japan.</title>
        <authorList>
            <person name="Sakai H.D."/>
            <person name="Kurosawa N."/>
        </authorList>
    </citation>
    <scope>NUCLEOTIDE SEQUENCE</scope>
    <source>
        <strain evidence="13">HS-1</strain>
    </source>
</reference>
<dbReference type="PROSITE" id="PS00614">
    <property type="entry name" value="IGPS"/>
    <property type="match status" value="1"/>
</dbReference>
<proteinExistence type="inferred from homology"/>
<keyword evidence="8 11" id="KW-0822">Tryptophan biosynthesis</keyword>
<dbReference type="GO" id="GO:0004640">
    <property type="term" value="F:phosphoribosylanthranilate isomerase activity"/>
    <property type="evidence" value="ECO:0007669"/>
    <property type="project" value="TreeGrafter"/>
</dbReference>
<comment type="pathway">
    <text evidence="2 11">Amino-acid biosynthesis; L-tryptophan biosynthesis; L-tryptophan from chorismate: step 4/5.</text>
</comment>
<accession>A0A348B3F4</accession>
<dbReference type="EMBL" id="BMQS01000009">
    <property type="protein sequence ID" value="GGT95382.1"/>
    <property type="molecule type" value="Genomic_DNA"/>
</dbReference>
<gene>
    <name evidence="11" type="primary">trpC</name>
    <name evidence="14" type="ORF">GCM10007116_11110</name>
    <name evidence="13" type="ORF">HS1genome_1095</name>
</gene>
<evidence type="ECO:0000256" key="5">
    <source>
        <dbReference type="ARBA" id="ARBA00018080"/>
    </source>
</evidence>
<dbReference type="NCBIfam" id="NF001374">
    <property type="entry name" value="PRK00278.2-1"/>
    <property type="match status" value="1"/>
</dbReference>
<reference evidence="15" key="2">
    <citation type="submission" date="2018-04" db="EMBL/GenBank/DDBJ databases">
        <title>Complete genome sequence of Sulfodiicoccus acidiphilus strain HS-1.</title>
        <authorList>
            <person name="Sakai H.D."/>
            <person name="Kurosawa N."/>
        </authorList>
    </citation>
    <scope>NUCLEOTIDE SEQUENCE [LARGE SCALE GENOMIC DNA]</scope>
    <source>
        <strain evidence="15">HS-1</strain>
    </source>
</reference>